<evidence type="ECO:0000256" key="11">
    <source>
        <dbReference type="ARBA" id="ARBA00023310"/>
    </source>
</evidence>
<dbReference type="Proteomes" id="UP000249913">
    <property type="component" value="Unassembled WGS sequence"/>
</dbReference>
<keyword evidence="6 12" id="KW-0812">Transmembrane</keyword>
<dbReference type="NCBIfam" id="NF004479">
    <property type="entry name" value="PRK05815.1-4"/>
    <property type="match status" value="1"/>
</dbReference>
<keyword evidence="9 12" id="KW-0406">Ion transport</keyword>
<dbReference type="PROSITE" id="PS00449">
    <property type="entry name" value="ATPASE_A"/>
    <property type="match status" value="1"/>
</dbReference>
<dbReference type="NCBIfam" id="TIGR01131">
    <property type="entry name" value="ATP_synt_6_or_A"/>
    <property type="match status" value="1"/>
</dbReference>
<dbReference type="AlphaFoldDB" id="A0A2X2K0D0"/>
<protein>
    <recommendedName>
        <fullName evidence="12 13">ATP synthase subunit a</fullName>
    </recommendedName>
    <alternativeName>
        <fullName evidence="12">ATP synthase F0 sector subunit a</fullName>
    </alternativeName>
    <alternativeName>
        <fullName evidence="12">F-ATPase subunit 6</fullName>
    </alternativeName>
</protein>
<keyword evidence="14" id="KW-0378">Hydrolase</keyword>
<dbReference type="PANTHER" id="PTHR42823">
    <property type="entry name" value="ATP SYNTHASE SUBUNIT A, CHLOROPLASTIC"/>
    <property type="match status" value="1"/>
</dbReference>
<sequence length="257" mass="29537">MDHKSPLVSWNLFGFDIVFNLSSILMILVTAFLVFLLAIICTRNLKKRPTGKQNFVEWIFDFVRGIIEGNMAWKKGGQFHFLAVTLILYIFIANMLGLPFSIVTKDHTLWWKSPTADATVTLTLSTTIILLTHFYGIKMRGTKQYLKGYVQPFWPLAIINVFEEFTSTLTLGLRLYGNIFAGEILLTLLAGLFFNEPAWGWIISIPGLIVWQAFSIFVGTIQAYIFIMLSMVICHIKWQMNTKNFNNYIQSQEEIKL</sequence>
<dbReference type="EMBL" id="UAUX01000010">
    <property type="protein sequence ID" value="SPZ99717.1"/>
    <property type="molecule type" value="Genomic_DNA"/>
</dbReference>
<dbReference type="Pfam" id="PF00119">
    <property type="entry name" value="ATP-synt_A"/>
    <property type="match status" value="1"/>
</dbReference>
<evidence type="ECO:0000313" key="14">
    <source>
        <dbReference type="EMBL" id="SPZ99717.1"/>
    </source>
</evidence>
<dbReference type="GO" id="GO:0046933">
    <property type="term" value="F:proton-transporting ATP synthase activity, rotational mechanism"/>
    <property type="evidence" value="ECO:0007669"/>
    <property type="project" value="UniProtKB-UniRule"/>
</dbReference>
<evidence type="ECO:0000256" key="10">
    <source>
        <dbReference type="ARBA" id="ARBA00023136"/>
    </source>
</evidence>
<dbReference type="InterPro" id="IPR045082">
    <property type="entry name" value="ATP_syn_F0_a_bact/chloroplast"/>
</dbReference>
<evidence type="ECO:0000313" key="15">
    <source>
        <dbReference type="Proteomes" id="UP000249913"/>
    </source>
</evidence>
<dbReference type="CDD" id="cd00310">
    <property type="entry name" value="ATP-synt_Fo_a_6"/>
    <property type="match status" value="1"/>
</dbReference>
<comment type="subcellular location">
    <subcellularLocation>
        <location evidence="12 13">Cell membrane</location>
        <topology evidence="12 13">Multi-pass membrane protein</topology>
    </subcellularLocation>
    <subcellularLocation>
        <location evidence="1">Membrane</location>
        <topology evidence="1">Multi-pass membrane protein</topology>
    </subcellularLocation>
</comment>
<evidence type="ECO:0000256" key="6">
    <source>
        <dbReference type="ARBA" id="ARBA00022692"/>
    </source>
</evidence>
<keyword evidence="10 12" id="KW-0472">Membrane</keyword>
<keyword evidence="3 12" id="KW-0813">Transport</keyword>
<feature type="transmembrane region" description="Helical" evidence="12">
    <location>
        <begin position="79"/>
        <end position="98"/>
    </location>
</feature>
<dbReference type="GO" id="GO:0016787">
    <property type="term" value="F:hydrolase activity"/>
    <property type="evidence" value="ECO:0007669"/>
    <property type="project" value="UniProtKB-KW"/>
</dbReference>
<dbReference type="GO" id="GO:0005886">
    <property type="term" value="C:plasma membrane"/>
    <property type="evidence" value="ECO:0007669"/>
    <property type="project" value="UniProtKB-SubCell"/>
</dbReference>
<evidence type="ECO:0000256" key="1">
    <source>
        <dbReference type="ARBA" id="ARBA00004141"/>
    </source>
</evidence>
<evidence type="ECO:0000256" key="7">
    <source>
        <dbReference type="ARBA" id="ARBA00022781"/>
    </source>
</evidence>
<evidence type="ECO:0000256" key="5">
    <source>
        <dbReference type="ARBA" id="ARBA00022547"/>
    </source>
</evidence>
<accession>A0A2X2K0D0</accession>
<evidence type="ECO:0000256" key="4">
    <source>
        <dbReference type="ARBA" id="ARBA00022475"/>
    </source>
</evidence>
<dbReference type="InterPro" id="IPR035908">
    <property type="entry name" value="F0_ATP_A_sf"/>
</dbReference>
<feature type="transmembrane region" description="Helical" evidence="12">
    <location>
        <begin position="200"/>
        <end position="233"/>
    </location>
</feature>
<evidence type="ECO:0000256" key="9">
    <source>
        <dbReference type="ARBA" id="ARBA00023065"/>
    </source>
</evidence>
<keyword evidence="5 12" id="KW-0138">CF(0)</keyword>
<name>A0A2X2K0D0_STAAU</name>
<comment type="similarity">
    <text evidence="2 12 13">Belongs to the ATPase A chain family.</text>
</comment>
<dbReference type="InterPro" id="IPR000568">
    <property type="entry name" value="ATP_synth_F0_asu"/>
</dbReference>
<dbReference type="GO" id="GO:0042777">
    <property type="term" value="P:proton motive force-driven plasma membrane ATP synthesis"/>
    <property type="evidence" value="ECO:0007669"/>
    <property type="project" value="TreeGrafter"/>
</dbReference>
<feature type="transmembrane region" description="Helical" evidence="12">
    <location>
        <begin position="17"/>
        <end position="40"/>
    </location>
</feature>
<comment type="function">
    <text evidence="12 13">Key component of the proton channel; it plays a direct role in the translocation of protons across the membrane.</text>
</comment>
<dbReference type="PRINTS" id="PR00123">
    <property type="entry name" value="ATPASEA"/>
</dbReference>
<evidence type="ECO:0000256" key="12">
    <source>
        <dbReference type="HAMAP-Rule" id="MF_01393"/>
    </source>
</evidence>
<keyword evidence="11 12" id="KW-0066">ATP synthesis</keyword>
<keyword evidence="7 12" id="KW-0375">Hydrogen ion transport</keyword>
<dbReference type="FunFam" id="1.20.120.220:FF:000005">
    <property type="entry name" value="ATP synthase subunit a"/>
    <property type="match status" value="1"/>
</dbReference>
<keyword evidence="4 12" id="KW-1003">Cell membrane</keyword>
<evidence type="ECO:0000256" key="3">
    <source>
        <dbReference type="ARBA" id="ARBA00022448"/>
    </source>
</evidence>
<organism evidence="14 15">
    <name type="scientific">Staphylococcus aureus</name>
    <dbReference type="NCBI Taxonomy" id="1280"/>
    <lineage>
        <taxon>Bacteria</taxon>
        <taxon>Bacillati</taxon>
        <taxon>Bacillota</taxon>
        <taxon>Bacilli</taxon>
        <taxon>Bacillales</taxon>
        <taxon>Staphylococcaceae</taxon>
        <taxon>Staphylococcus</taxon>
    </lineage>
</organism>
<evidence type="ECO:0000256" key="8">
    <source>
        <dbReference type="ARBA" id="ARBA00022989"/>
    </source>
</evidence>
<dbReference type="Gene3D" id="1.20.120.220">
    <property type="entry name" value="ATP synthase, F0 complex, subunit A"/>
    <property type="match status" value="1"/>
</dbReference>
<proteinExistence type="inferred from homology"/>
<dbReference type="PANTHER" id="PTHR42823:SF3">
    <property type="entry name" value="ATP SYNTHASE SUBUNIT A, CHLOROPLASTIC"/>
    <property type="match status" value="1"/>
</dbReference>
<reference evidence="14 15" key="1">
    <citation type="submission" date="2018-06" db="EMBL/GenBank/DDBJ databases">
        <authorList>
            <consortium name="Pathogen Informatics"/>
            <person name="Doyle S."/>
        </authorList>
    </citation>
    <scope>NUCLEOTIDE SEQUENCE [LARGE SCALE GENOMIC DNA]</scope>
    <source>
        <strain evidence="14 15">NCTC7878</strain>
    </source>
</reference>
<dbReference type="InterPro" id="IPR023011">
    <property type="entry name" value="ATP_synth_F0_asu_AS"/>
</dbReference>
<gene>
    <name evidence="12 14" type="primary">atpB</name>
    <name evidence="14" type="ORF">NCTC7878_02862</name>
</gene>
<dbReference type="GO" id="GO:0045259">
    <property type="term" value="C:proton-transporting ATP synthase complex"/>
    <property type="evidence" value="ECO:0007669"/>
    <property type="project" value="UniProtKB-KW"/>
</dbReference>
<keyword evidence="8 12" id="KW-1133">Transmembrane helix</keyword>
<dbReference type="HAMAP" id="MF_01393">
    <property type="entry name" value="ATP_synth_a_bact"/>
    <property type="match status" value="1"/>
</dbReference>
<feature type="transmembrane region" description="Helical" evidence="12">
    <location>
        <begin position="175"/>
        <end position="194"/>
    </location>
</feature>
<evidence type="ECO:0000256" key="13">
    <source>
        <dbReference type="RuleBase" id="RU000483"/>
    </source>
</evidence>
<feature type="transmembrane region" description="Helical" evidence="12">
    <location>
        <begin position="118"/>
        <end position="137"/>
    </location>
</feature>
<dbReference type="SUPFAM" id="SSF81336">
    <property type="entry name" value="F1F0 ATP synthase subunit A"/>
    <property type="match status" value="1"/>
</dbReference>
<evidence type="ECO:0000256" key="2">
    <source>
        <dbReference type="ARBA" id="ARBA00006810"/>
    </source>
</evidence>